<dbReference type="OrthoDB" id="2336871at2759"/>
<evidence type="ECO:0008006" key="5">
    <source>
        <dbReference type="Google" id="ProtNLM"/>
    </source>
</evidence>
<gene>
    <name evidence="3" type="ORF">OH76DRAFT_1033067</name>
</gene>
<dbReference type="EMBL" id="KZ857443">
    <property type="protein sequence ID" value="RDX44992.1"/>
    <property type="molecule type" value="Genomic_DNA"/>
</dbReference>
<keyword evidence="4" id="KW-1185">Reference proteome</keyword>
<reference evidence="3 4" key="1">
    <citation type="journal article" date="2018" name="Biotechnol. Biofuels">
        <title>Integrative visual omics of the white-rot fungus Polyporus brumalis exposes the biotechnological potential of its oxidative enzymes for delignifying raw plant biomass.</title>
        <authorList>
            <person name="Miyauchi S."/>
            <person name="Rancon A."/>
            <person name="Drula E."/>
            <person name="Hage H."/>
            <person name="Chaduli D."/>
            <person name="Favel A."/>
            <person name="Grisel S."/>
            <person name="Henrissat B."/>
            <person name="Herpoel-Gimbert I."/>
            <person name="Ruiz-Duenas F.J."/>
            <person name="Chevret D."/>
            <person name="Hainaut M."/>
            <person name="Lin J."/>
            <person name="Wang M."/>
            <person name="Pangilinan J."/>
            <person name="Lipzen A."/>
            <person name="Lesage-Meessen L."/>
            <person name="Navarro D."/>
            <person name="Riley R."/>
            <person name="Grigoriev I.V."/>
            <person name="Zhou S."/>
            <person name="Raouche S."/>
            <person name="Rosso M.N."/>
        </authorList>
    </citation>
    <scope>NUCLEOTIDE SEQUENCE [LARGE SCALE GENOMIC DNA]</scope>
    <source>
        <strain evidence="3 4">BRFM 1820</strain>
    </source>
</reference>
<evidence type="ECO:0000256" key="1">
    <source>
        <dbReference type="SAM" id="MobiDB-lite"/>
    </source>
</evidence>
<feature type="compositionally biased region" description="Low complexity" evidence="1">
    <location>
        <begin position="437"/>
        <end position="467"/>
    </location>
</feature>
<feature type="chain" id="PRO_5016753284" description="Ribosomal protein s17" evidence="2">
    <location>
        <begin position="20"/>
        <end position="476"/>
    </location>
</feature>
<accession>A0A371CXH0</accession>
<dbReference type="PANTHER" id="PTHR34587">
    <property type="entry name" value="VWFA DOMAIN-CONTAINING PROTEIN"/>
    <property type="match status" value="1"/>
</dbReference>
<proteinExistence type="predicted"/>
<dbReference type="InterPro" id="IPR053216">
    <property type="entry name" value="Appressorial_penetr-assoc"/>
</dbReference>
<evidence type="ECO:0000256" key="2">
    <source>
        <dbReference type="SAM" id="SignalP"/>
    </source>
</evidence>
<name>A0A371CXH0_9APHY</name>
<sequence>MYPKALLIAFLSVSLGVNAHNKGQSASSVAADTCATGAAVKTVTVTQTASAAASSSTAILAANPNAGKGTGKGGNNAGAAGNAAGNKGTGAATGAAGNKGNTGAATGSKGNTGAATGNKGNTGAATTTAAAAATSAAAAATSAAAAAGKGGNNAAATGNAAGNKGNTGNGNANAGGNAQTSLTIDPSNIFTFTQTGQEVPTAGQEASLTSTNNFINFCLQFPDKPKTNGQQITDGSCNQTPMGVIAAQSKMPSAKFQSPANGATIPANTNFDIQLAINNLETGHFTNPTTTFHMAPQVVNAQGLIKGHSHVTIEQLTSLDQKTPTDPTKFVFFKGLNDVAKNGILTTTVDGGLPAGTYRIATINSSANHQPALVAVAQRGALDDMVYFTVSANGAATGGNAGAAGAKGANGQAAAGAKGANGQAAAAPASTAAAAGATGAAAGKNGQTAAKGNKNAAAAAAAAGNRKTGAKNRRRF</sequence>
<keyword evidence="2" id="KW-0732">Signal</keyword>
<feature type="region of interest" description="Disordered" evidence="1">
    <location>
        <begin position="437"/>
        <end position="476"/>
    </location>
</feature>
<feature type="signal peptide" evidence="2">
    <location>
        <begin position="1"/>
        <end position="19"/>
    </location>
</feature>
<organism evidence="3 4">
    <name type="scientific">Lentinus brumalis</name>
    <dbReference type="NCBI Taxonomy" id="2498619"/>
    <lineage>
        <taxon>Eukaryota</taxon>
        <taxon>Fungi</taxon>
        <taxon>Dikarya</taxon>
        <taxon>Basidiomycota</taxon>
        <taxon>Agaricomycotina</taxon>
        <taxon>Agaricomycetes</taxon>
        <taxon>Polyporales</taxon>
        <taxon>Polyporaceae</taxon>
        <taxon>Lentinus</taxon>
    </lineage>
</organism>
<dbReference type="AlphaFoldDB" id="A0A371CXH0"/>
<evidence type="ECO:0000313" key="3">
    <source>
        <dbReference type="EMBL" id="RDX44992.1"/>
    </source>
</evidence>
<dbReference type="PANTHER" id="PTHR34587:SF2">
    <property type="entry name" value="G-PROTEIN COUPLED RECEPTORS FAMILY 1 PROFILE DOMAIN-CONTAINING PROTEIN"/>
    <property type="match status" value="1"/>
</dbReference>
<dbReference type="STRING" id="139420.A0A371CXH0"/>
<protein>
    <recommendedName>
        <fullName evidence="5">Ribosomal protein s17</fullName>
    </recommendedName>
</protein>
<evidence type="ECO:0000313" key="4">
    <source>
        <dbReference type="Proteomes" id="UP000256964"/>
    </source>
</evidence>
<dbReference type="Proteomes" id="UP000256964">
    <property type="component" value="Unassembled WGS sequence"/>
</dbReference>